<dbReference type="PROSITE" id="PS50158">
    <property type="entry name" value="ZF_CCHC"/>
    <property type="match status" value="1"/>
</dbReference>
<dbReference type="InterPro" id="IPR036875">
    <property type="entry name" value="Znf_CCHC_sf"/>
</dbReference>
<feature type="non-terminal residue" evidence="4">
    <location>
        <position position="1"/>
    </location>
</feature>
<evidence type="ECO:0000256" key="2">
    <source>
        <dbReference type="SAM" id="MobiDB-lite"/>
    </source>
</evidence>
<keyword evidence="5" id="KW-1185">Reference proteome</keyword>
<evidence type="ECO:0000256" key="1">
    <source>
        <dbReference type="PROSITE-ProRule" id="PRU00047"/>
    </source>
</evidence>
<keyword evidence="1" id="KW-0863">Zinc-finger</keyword>
<keyword evidence="1" id="KW-0479">Metal-binding</keyword>
<evidence type="ECO:0000313" key="5">
    <source>
        <dbReference type="Proteomes" id="UP001154282"/>
    </source>
</evidence>
<dbReference type="SUPFAM" id="SSF57756">
    <property type="entry name" value="Retrovirus zinc finger-like domains"/>
    <property type="match status" value="1"/>
</dbReference>
<dbReference type="Proteomes" id="UP001154282">
    <property type="component" value="Unassembled WGS sequence"/>
</dbReference>
<dbReference type="GO" id="GO:0003676">
    <property type="term" value="F:nucleic acid binding"/>
    <property type="evidence" value="ECO:0007669"/>
    <property type="project" value="InterPro"/>
</dbReference>
<evidence type="ECO:0000313" key="4">
    <source>
        <dbReference type="EMBL" id="CAI0432080.1"/>
    </source>
</evidence>
<proteinExistence type="predicted"/>
<dbReference type="SMART" id="SM00343">
    <property type="entry name" value="ZnF_C2HC"/>
    <property type="match status" value="2"/>
</dbReference>
<accession>A0AAV0LC65</accession>
<comment type="caution">
    <text evidence="4">The sequence shown here is derived from an EMBL/GenBank/DDBJ whole genome shotgun (WGS) entry which is preliminary data.</text>
</comment>
<dbReference type="GO" id="GO:0008270">
    <property type="term" value="F:zinc ion binding"/>
    <property type="evidence" value="ECO:0007669"/>
    <property type="project" value="UniProtKB-KW"/>
</dbReference>
<dbReference type="InterPro" id="IPR001878">
    <property type="entry name" value="Znf_CCHC"/>
</dbReference>
<reference evidence="4" key="1">
    <citation type="submission" date="2022-08" db="EMBL/GenBank/DDBJ databases">
        <authorList>
            <person name="Gutierrez-Valencia J."/>
        </authorList>
    </citation>
    <scope>NUCLEOTIDE SEQUENCE</scope>
</reference>
<feature type="domain" description="CCHC-type" evidence="3">
    <location>
        <begin position="20"/>
        <end position="35"/>
    </location>
</feature>
<evidence type="ECO:0000259" key="3">
    <source>
        <dbReference type="PROSITE" id="PS50158"/>
    </source>
</evidence>
<dbReference type="Gene3D" id="4.10.60.10">
    <property type="entry name" value="Zinc finger, CCHC-type"/>
    <property type="match status" value="1"/>
</dbReference>
<organism evidence="4 5">
    <name type="scientific">Linum tenue</name>
    <dbReference type="NCBI Taxonomy" id="586396"/>
    <lineage>
        <taxon>Eukaryota</taxon>
        <taxon>Viridiplantae</taxon>
        <taxon>Streptophyta</taxon>
        <taxon>Embryophyta</taxon>
        <taxon>Tracheophyta</taxon>
        <taxon>Spermatophyta</taxon>
        <taxon>Magnoliopsida</taxon>
        <taxon>eudicotyledons</taxon>
        <taxon>Gunneridae</taxon>
        <taxon>Pentapetalae</taxon>
        <taxon>rosids</taxon>
        <taxon>fabids</taxon>
        <taxon>Malpighiales</taxon>
        <taxon>Linaceae</taxon>
        <taxon>Linum</taxon>
    </lineage>
</organism>
<keyword evidence="1" id="KW-0862">Zinc</keyword>
<name>A0AAV0LC65_9ROSI</name>
<protein>
    <recommendedName>
        <fullName evidence="3">CCHC-type domain-containing protein</fullName>
    </recommendedName>
</protein>
<feature type="region of interest" description="Disordered" evidence="2">
    <location>
        <begin position="24"/>
        <end position="82"/>
    </location>
</feature>
<dbReference type="AlphaFoldDB" id="A0AAV0LC65"/>
<dbReference type="EMBL" id="CAMGYJ010000006">
    <property type="protein sequence ID" value="CAI0432080.1"/>
    <property type="molecule type" value="Genomic_DNA"/>
</dbReference>
<sequence>KSAKNGAGVVATRHHNIVHCTRCGGEGHNKRSCTNPPAPQPAPLASKRKKQGEKKGGGAAPQNAVSAPDNGETVRRRPHCSRCGATNHNSRTCLLRVGVQV</sequence>
<feature type="non-terminal residue" evidence="4">
    <location>
        <position position="101"/>
    </location>
</feature>
<gene>
    <name evidence="4" type="ORF">LITE_LOCUS23273</name>
</gene>